<gene>
    <name evidence="3" type="ORF">IW245_007757</name>
</gene>
<dbReference type="Pfam" id="PF01408">
    <property type="entry name" value="GFO_IDH_MocA"/>
    <property type="match status" value="1"/>
</dbReference>
<dbReference type="Proteomes" id="UP000622552">
    <property type="component" value="Unassembled WGS sequence"/>
</dbReference>
<evidence type="ECO:0000313" key="3">
    <source>
        <dbReference type="EMBL" id="MBG6141563.1"/>
    </source>
</evidence>
<dbReference type="SUPFAM" id="SSF55347">
    <property type="entry name" value="Glyceraldehyde-3-phosphate dehydrogenase-like, C-terminal domain"/>
    <property type="match status" value="1"/>
</dbReference>
<dbReference type="EMBL" id="JADOUF010000001">
    <property type="protein sequence ID" value="MBG6141563.1"/>
    <property type="molecule type" value="Genomic_DNA"/>
</dbReference>
<dbReference type="Pfam" id="PF22725">
    <property type="entry name" value="GFO_IDH_MocA_C3"/>
    <property type="match status" value="1"/>
</dbReference>
<comment type="caution">
    <text evidence="3">The sequence shown here is derived from an EMBL/GenBank/DDBJ whole genome shotgun (WGS) entry which is preliminary data.</text>
</comment>
<evidence type="ECO:0000313" key="4">
    <source>
        <dbReference type="Proteomes" id="UP000622552"/>
    </source>
</evidence>
<organism evidence="3 4">
    <name type="scientific">Longispora fulva</name>
    <dbReference type="NCBI Taxonomy" id="619741"/>
    <lineage>
        <taxon>Bacteria</taxon>
        <taxon>Bacillati</taxon>
        <taxon>Actinomycetota</taxon>
        <taxon>Actinomycetes</taxon>
        <taxon>Micromonosporales</taxon>
        <taxon>Micromonosporaceae</taxon>
        <taxon>Longispora</taxon>
    </lineage>
</organism>
<protein>
    <submittedName>
        <fullName evidence="3">Oxidoreductase</fullName>
    </submittedName>
</protein>
<dbReference type="AlphaFoldDB" id="A0A8J7GQP2"/>
<feature type="domain" description="GFO/IDH/MocA-like oxidoreductase" evidence="2">
    <location>
        <begin position="138"/>
        <end position="270"/>
    </location>
</feature>
<keyword evidence="4" id="KW-1185">Reference proteome</keyword>
<reference evidence="3" key="1">
    <citation type="submission" date="2020-11" db="EMBL/GenBank/DDBJ databases">
        <title>Sequencing the genomes of 1000 actinobacteria strains.</title>
        <authorList>
            <person name="Klenk H.-P."/>
        </authorList>
    </citation>
    <scope>NUCLEOTIDE SEQUENCE</scope>
    <source>
        <strain evidence="3">DSM 45356</strain>
    </source>
</reference>
<dbReference type="Gene3D" id="3.30.360.10">
    <property type="entry name" value="Dihydrodipicolinate Reductase, domain 2"/>
    <property type="match status" value="1"/>
</dbReference>
<proteinExistence type="predicted"/>
<evidence type="ECO:0000259" key="1">
    <source>
        <dbReference type="Pfam" id="PF01408"/>
    </source>
</evidence>
<name>A0A8J7GQP2_9ACTN</name>
<dbReference type="RefSeq" id="WP_197007962.1">
    <property type="nucleotide sequence ID" value="NZ_BONS01000013.1"/>
</dbReference>
<dbReference type="InterPro" id="IPR036291">
    <property type="entry name" value="NAD(P)-bd_dom_sf"/>
</dbReference>
<dbReference type="PANTHER" id="PTHR43377">
    <property type="entry name" value="BILIVERDIN REDUCTASE A"/>
    <property type="match status" value="1"/>
</dbReference>
<dbReference type="InterPro" id="IPR055170">
    <property type="entry name" value="GFO_IDH_MocA-like_dom"/>
</dbReference>
<evidence type="ECO:0000259" key="2">
    <source>
        <dbReference type="Pfam" id="PF22725"/>
    </source>
</evidence>
<accession>A0A8J7GQP2</accession>
<sequence length="365" mass="39167">MRIRTVLIGFGWSGREIWLPRLLARDDYEVVAAVDPDPATREAFTAATDRPAFADIDGLRAGDADLALVAAPNHVHASLGRSLLQRGFATFVEKPVCLTTAEADALADAERDGAGTLLAGSASRYRADVAELVKLVPELGRLRNVELAWERARGVPQSRGWFTNRAQAGGGVLLDLGWHLLDVLEEVVGPVSFDQVAASTSDDHANDPRWAAAWRHDRPAPDVEVDVEDTVRGFLVADTGLSVSVRASWATHSATHDATTIRVDGSEGTATLRTTFGFSPNREPRPRITAVRQGQAREIAVPVEPIGAEYDHQLDDIRHRLSDPSSRGRAIAGVRRIVATIEAIYAASAGPLVPGEPVATAAAPR</sequence>
<dbReference type="Gene3D" id="3.40.50.720">
    <property type="entry name" value="NAD(P)-binding Rossmann-like Domain"/>
    <property type="match status" value="1"/>
</dbReference>
<feature type="domain" description="Gfo/Idh/MocA-like oxidoreductase N-terminal" evidence="1">
    <location>
        <begin position="3"/>
        <end position="112"/>
    </location>
</feature>
<dbReference type="InterPro" id="IPR051450">
    <property type="entry name" value="Gfo/Idh/MocA_Oxidoreductases"/>
</dbReference>
<dbReference type="PANTHER" id="PTHR43377:SF1">
    <property type="entry name" value="BILIVERDIN REDUCTASE A"/>
    <property type="match status" value="1"/>
</dbReference>
<dbReference type="InterPro" id="IPR000683">
    <property type="entry name" value="Gfo/Idh/MocA-like_OxRdtase_N"/>
</dbReference>
<dbReference type="SUPFAM" id="SSF51735">
    <property type="entry name" value="NAD(P)-binding Rossmann-fold domains"/>
    <property type="match status" value="1"/>
</dbReference>
<dbReference type="GO" id="GO:0000166">
    <property type="term" value="F:nucleotide binding"/>
    <property type="evidence" value="ECO:0007669"/>
    <property type="project" value="InterPro"/>
</dbReference>